<dbReference type="InterPro" id="IPR011009">
    <property type="entry name" value="Kinase-like_dom_sf"/>
</dbReference>
<dbReference type="Gene3D" id="3.30.430.20">
    <property type="entry name" value="Gnk2 domain, C-X8-C-X2-C motif"/>
    <property type="match status" value="2"/>
</dbReference>
<keyword evidence="4 15" id="KW-0812">Transmembrane</keyword>
<dbReference type="PANTHER" id="PTHR27002:SF1004">
    <property type="entry name" value="(RAPE) HYPOTHETICAL PROTEIN"/>
    <property type="match status" value="1"/>
</dbReference>
<evidence type="ECO:0000256" key="5">
    <source>
        <dbReference type="ARBA" id="ARBA00022729"/>
    </source>
</evidence>
<evidence type="ECO:0000256" key="10">
    <source>
        <dbReference type="ARBA" id="ARBA00022989"/>
    </source>
</evidence>
<keyword evidence="2" id="KW-0723">Serine/threonine-protein kinase</keyword>
<evidence type="ECO:0000259" key="17">
    <source>
        <dbReference type="PROSITE" id="PS51473"/>
    </source>
</evidence>
<feature type="transmembrane region" description="Helical" evidence="15">
    <location>
        <begin position="523"/>
        <end position="545"/>
    </location>
</feature>
<evidence type="ECO:0000256" key="1">
    <source>
        <dbReference type="ARBA" id="ARBA00004167"/>
    </source>
</evidence>
<feature type="compositionally biased region" description="Pro residues" evidence="14">
    <location>
        <begin position="308"/>
        <end position="321"/>
    </location>
</feature>
<name>A0ABQ7B542_BRACR</name>
<evidence type="ECO:0000259" key="16">
    <source>
        <dbReference type="PROSITE" id="PS50011"/>
    </source>
</evidence>
<evidence type="ECO:0000256" key="13">
    <source>
        <dbReference type="ARBA" id="ARBA00023180"/>
    </source>
</evidence>
<evidence type="ECO:0000256" key="2">
    <source>
        <dbReference type="ARBA" id="ARBA00022527"/>
    </source>
</evidence>
<feature type="region of interest" description="Disordered" evidence="14">
    <location>
        <begin position="16"/>
        <end position="98"/>
    </location>
</feature>
<keyword evidence="8" id="KW-0418">Kinase</keyword>
<dbReference type="PROSITE" id="PS50011">
    <property type="entry name" value="PROTEIN_KINASE_DOM"/>
    <property type="match status" value="1"/>
</dbReference>
<accession>A0ABQ7B542</accession>
<protein>
    <submittedName>
        <fullName evidence="18">Uncharacterized protein</fullName>
    </submittedName>
</protein>
<dbReference type="EMBL" id="QGKV02001507">
    <property type="protein sequence ID" value="KAF3527320.1"/>
    <property type="molecule type" value="Genomic_DNA"/>
</dbReference>
<evidence type="ECO:0000256" key="8">
    <source>
        <dbReference type="ARBA" id="ARBA00022777"/>
    </source>
</evidence>
<keyword evidence="10 15" id="KW-1133">Transmembrane helix</keyword>
<dbReference type="SUPFAM" id="SSF56112">
    <property type="entry name" value="Protein kinase-like (PK-like)"/>
    <property type="match status" value="2"/>
</dbReference>
<evidence type="ECO:0000256" key="9">
    <source>
        <dbReference type="ARBA" id="ARBA00022840"/>
    </source>
</evidence>
<comment type="caution">
    <text evidence="18">The sequence shown here is derived from an EMBL/GenBank/DDBJ whole genome shotgun (WGS) entry which is preliminary data.</text>
</comment>
<keyword evidence="5" id="KW-0732">Signal</keyword>
<evidence type="ECO:0000256" key="7">
    <source>
        <dbReference type="ARBA" id="ARBA00022741"/>
    </source>
</evidence>
<proteinExistence type="predicted"/>
<feature type="region of interest" description="Disordered" evidence="14">
    <location>
        <begin position="300"/>
        <end position="322"/>
    </location>
</feature>
<reference evidence="18 19" key="1">
    <citation type="journal article" date="2020" name="BMC Genomics">
        <title>Intraspecific diversification of the crop wild relative Brassica cretica Lam. using demographic model selection.</title>
        <authorList>
            <person name="Kioukis A."/>
            <person name="Michalopoulou V.A."/>
            <person name="Briers L."/>
            <person name="Pirintsos S."/>
            <person name="Studholme D.J."/>
            <person name="Pavlidis P."/>
            <person name="Sarris P.F."/>
        </authorList>
    </citation>
    <scope>NUCLEOTIDE SEQUENCE [LARGE SCALE GENOMIC DNA]</scope>
    <source>
        <strain evidence="19">cv. PFS-1207/04</strain>
    </source>
</reference>
<gene>
    <name evidence="18" type="ORF">DY000_02037974</name>
</gene>
<comment type="subcellular location">
    <subcellularLocation>
        <location evidence="1">Membrane</location>
        <topology evidence="1">Single-pass membrane protein</topology>
    </subcellularLocation>
</comment>
<evidence type="ECO:0000256" key="4">
    <source>
        <dbReference type="ARBA" id="ARBA00022692"/>
    </source>
</evidence>
<evidence type="ECO:0000256" key="11">
    <source>
        <dbReference type="ARBA" id="ARBA00023136"/>
    </source>
</evidence>
<evidence type="ECO:0000256" key="12">
    <source>
        <dbReference type="ARBA" id="ARBA00023170"/>
    </source>
</evidence>
<keyword evidence="12" id="KW-0675">Receptor</keyword>
<organism evidence="18 19">
    <name type="scientific">Brassica cretica</name>
    <name type="common">Mustard</name>
    <dbReference type="NCBI Taxonomy" id="69181"/>
    <lineage>
        <taxon>Eukaryota</taxon>
        <taxon>Viridiplantae</taxon>
        <taxon>Streptophyta</taxon>
        <taxon>Embryophyta</taxon>
        <taxon>Tracheophyta</taxon>
        <taxon>Spermatophyta</taxon>
        <taxon>Magnoliopsida</taxon>
        <taxon>eudicotyledons</taxon>
        <taxon>Gunneridae</taxon>
        <taxon>Pentapetalae</taxon>
        <taxon>rosids</taxon>
        <taxon>malvids</taxon>
        <taxon>Brassicales</taxon>
        <taxon>Brassicaceae</taxon>
        <taxon>Brassiceae</taxon>
        <taxon>Brassica</taxon>
    </lineage>
</organism>
<evidence type="ECO:0000256" key="15">
    <source>
        <dbReference type="SAM" id="Phobius"/>
    </source>
</evidence>
<evidence type="ECO:0000256" key="3">
    <source>
        <dbReference type="ARBA" id="ARBA00022679"/>
    </source>
</evidence>
<feature type="compositionally biased region" description="Pro residues" evidence="14">
    <location>
        <begin position="82"/>
        <end position="92"/>
    </location>
</feature>
<dbReference type="Gene3D" id="3.30.200.20">
    <property type="entry name" value="Phosphorylase Kinase, domain 1"/>
    <property type="match status" value="2"/>
</dbReference>
<dbReference type="PROSITE" id="PS00108">
    <property type="entry name" value="PROTEIN_KINASE_ST"/>
    <property type="match status" value="1"/>
</dbReference>
<dbReference type="InterPro" id="IPR038408">
    <property type="entry name" value="GNK2_sf"/>
</dbReference>
<dbReference type="InterPro" id="IPR000719">
    <property type="entry name" value="Prot_kinase_dom"/>
</dbReference>
<sequence>MTLPPTDLVDQLCHEIDEEAPPPAIVLPPASGPLSNSAASVVNTVEEEEGDNETDEEASDDDSDKGPTFIRSLGAWSKPLHFTPPPTPPEPATPSAYSTSLRTLLSSLSSPNASYSTGFQSATVGQPPDRVTGLYLCRGDVTPEVCRRCVAFAVNETVTLCPNQRGETLYYEECMLRHSNGNILSTLNANGEFTMANPQKITSNLVRFTDLVLSTMNQAATVASNSSRKFDTINAYTDFQTLNGLVQCTPDLTSQDCLDCLSRIINQLPTDSIGGRVMVPSCFSRFELYLFYNEAAADRTPQPQLDSAPPPPPPISIPSPRPGESGNSTVIVIAVVVPITVIFLLLVAVLIFRSKRKTTAYETEPLADGDDIATAGSLQFDFKAIEAATDKFSQENKLGQGGFGQVYKVRFVHKFHNNNSRWLRRLAHLDSFQEFNYHFWCVELPNDQELVIIEPKREKESTSSCHHHVFMLCKMALNHELVGRKRSISSLSTNLGGLTVGDGFTPSQGPLDIELGESGNSTVIVIAVVVPITVIFLLLVAVFIFRAKRKTTAYETEPLADGDDIATAGSLQFDFKAIEAATDKFSQENKLGQKSISVLLKGSKLSMVEFKFSLHILMLHQEGTFPSGVQVAVKRLSNTSGQGKREFENEVVVVAKLQHRNLVRLLGFCLEGEEKILIYEFVPNKSLDYFLFDSTMQNQLEWAKRYKVVGGIARGILYLHQDSRLTIIHRDLKAGNILLDADMNPKVADFGMARIFGIDQTKANTRRVVGTYGYMSPEYAMYGHFSMKSDVYSFGVLVLEIISGKKNSSLYQMDDSAGNLVTYSWRLWSNGLLLELVDPSFQDDYQTKEITRCIHIALLCVQEEARPTMSAVVQMLTTSSIALAKPRPPGFFFRSRDEKVEKVGPSTHTSALCSVDDASITSVAPR</sequence>
<dbReference type="InterPro" id="IPR001245">
    <property type="entry name" value="Ser-Thr/Tyr_kinase_cat_dom"/>
</dbReference>
<dbReference type="PROSITE" id="PS51473">
    <property type="entry name" value="GNK2"/>
    <property type="match status" value="2"/>
</dbReference>
<feature type="domain" description="Protein kinase" evidence="16">
    <location>
        <begin position="585"/>
        <end position="883"/>
    </location>
</feature>
<dbReference type="InterPro" id="IPR008271">
    <property type="entry name" value="Ser/Thr_kinase_AS"/>
</dbReference>
<dbReference type="PANTHER" id="PTHR27002">
    <property type="entry name" value="RECEPTOR-LIKE SERINE/THREONINE-PROTEIN KINASE SD1-8"/>
    <property type="match status" value="1"/>
</dbReference>
<feature type="domain" description="Gnk2-homologous" evidence="17">
    <location>
        <begin position="189"/>
        <end position="291"/>
    </location>
</feature>
<feature type="compositionally biased region" description="Acidic residues" evidence="14">
    <location>
        <begin position="45"/>
        <end position="63"/>
    </location>
</feature>
<evidence type="ECO:0000313" key="19">
    <source>
        <dbReference type="Proteomes" id="UP000266723"/>
    </source>
</evidence>
<keyword evidence="6" id="KW-0677">Repeat</keyword>
<dbReference type="SMART" id="SM00220">
    <property type="entry name" value="S_TKc"/>
    <property type="match status" value="1"/>
</dbReference>
<dbReference type="InterPro" id="IPR002902">
    <property type="entry name" value="GNK2"/>
</dbReference>
<feature type="transmembrane region" description="Helical" evidence="15">
    <location>
        <begin position="330"/>
        <end position="352"/>
    </location>
</feature>
<feature type="domain" description="Gnk2-homologous" evidence="17">
    <location>
        <begin position="79"/>
        <end position="183"/>
    </location>
</feature>
<dbReference type="Gene3D" id="1.10.510.10">
    <property type="entry name" value="Transferase(Phosphotransferase) domain 1"/>
    <property type="match status" value="1"/>
</dbReference>
<keyword evidence="11 15" id="KW-0472">Membrane</keyword>
<keyword evidence="13" id="KW-0325">Glycoprotein</keyword>
<dbReference type="Pfam" id="PF01657">
    <property type="entry name" value="Stress-antifung"/>
    <property type="match status" value="2"/>
</dbReference>
<keyword evidence="3" id="KW-0808">Transferase</keyword>
<dbReference type="CDD" id="cd23509">
    <property type="entry name" value="Gnk2-like"/>
    <property type="match status" value="2"/>
</dbReference>
<dbReference type="Proteomes" id="UP000266723">
    <property type="component" value="Unassembled WGS sequence"/>
</dbReference>
<evidence type="ECO:0000256" key="14">
    <source>
        <dbReference type="SAM" id="MobiDB-lite"/>
    </source>
</evidence>
<evidence type="ECO:0000256" key="6">
    <source>
        <dbReference type="ARBA" id="ARBA00022737"/>
    </source>
</evidence>
<keyword evidence="19" id="KW-1185">Reference proteome</keyword>
<keyword evidence="9" id="KW-0067">ATP-binding</keyword>
<evidence type="ECO:0000313" key="18">
    <source>
        <dbReference type="EMBL" id="KAF3527320.1"/>
    </source>
</evidence>
<keyword evidence="7" id="KW-0547">Nucleotide-binding</keyword>
<dbReference type="Pfam" id="PF07714">
    <property type="entry name" value="PK_Tyr_Ser-Thr"/>
    <property type="match status" value="1"/>
</dbReference>
<dbReference type="CDD" id="cd14066">
    <property type="entry name" value="STKc_IRAK"/>
    <property type="match status" value="1"/>
</dbReference>